<name>A0A5E4G785_PRUDU</name>
<dbReference type="InParanoid" id="A0A5E4G785"/>
<dbReference type="AlphaFoldDB" id="A0A5E4G785"/>
<organism evidence="2 3">
    <name type="scientific">Prunus dulcis</name>
    <name type="common">Almond</name>
    <name type="synonym">Amygdalus dulcis</name>
    <dbReference type="NCBI Taxonomy" id="3755"/>
    <lineage>
        <taxon>Eukaryota</taxon>
        <taxon>Viridiplantae</taxon>
        <taxon>Streptophyta</taxon>
        <taxon>Embryophyta</taxon>
        <taxon>Tracheophyta</taxon>
        <taxon>Spermatophyta</taxon>
        <taxon>Magnoliopsida</taxon>
        <taxon>eudicotyledons</taxon>
        <taxon>Gunneridae</taxon>
        <taxon>Pentapetalae</taxon>
        <taxon>rosids</taxon>
        <taxon>fabids</taxon>
        <taxon>Rosales</taxon>
        <taxon>Rosaceae</taxon>
        <taxon>Amygdaloideae</taxon>
        <taxon>Amygdaleae</taxon>
        <taxon>Prunus</taxon>
    </lineage>
</organism>
<feature type="compositionally biased region" description="Basic and acidic residues" evidence="1">
    <location>
        <begin position="44"/>
        <end position="53"/>
    </location>
</feature>
<dbReference type="Proteomes" id="UP000327085">
    <property type="component" value="Chromosome 3"/>
</dbReference>
<gene>
    <name evidence="2" type="ORF">ALMOND_2B003672</name>
</gene>
<evidence type="ECO:0000256" key="1">
    <source>
        <dbReference type="SAM" id="MobiDB-lite"/>
    </source>
</evidence>
<dbReference type="EMBL" id="CABIKO010000393">
    <property type="protein sequence ID" value="VVA35523.1"/>
    <property type="molecule type" value="Genomic_DNA"/>
</dbReference>
<sequence length="156" mass="17853">MPKVISPPKEIASQHLTPFGTPSKYQAPKTGEAAQPPEPIRSNMHADRWRQPESDDEEEVGQAPPAGTEPAPGIHPEMNIRNEMEVLRQLFYNGQAGYSPACWQVRRASKYELLLREDIQRKNNSKPEYYKNPIHQVEVMNALEEEVEEDVAPKWH</sequence>
<proteinExistence type="predicted"/>
<protein>
    <submittedName>
        <fullName evidence="2">Uncharacterized protein</fullName>
    </submittedName>
</protein>
<reference evidence="3" key="1">
    <citation type="journal article" date="2020" name="Plant J.">
        <title>Transposons played a major role in the diversification between the closely related almond and peach genomes: results from the almond genome sequence.</title>
        <authorList>
            <person name="Alioto T."/>
            <person name="Alexiou K.G."/>
            <person name="Bardil A."/>
            <person name="Barteri F."/>
            <person name="Castanera R."/>
            <person name="Cruz F."/>
            <person name="Dhingra A."/>
            <person name="Duval H."/>
            <person name="Fernandez I Marti A."/>
            <person name="Frias L."/>
            <person name="Galan B."/>
            <person name="Garcia J.L."/>
            <person name="Howad W."/>
            <person name="Gomez-Garrido J."/>
            <person name="Gut M."/>
            <person name="Julca I."/>
            <person name="Morata J."/>
            <person name="Puigdomenech P."/>
            <person name="Ribeca P."/>
            <person name="Rubio Cabetas M.J."/>
            <person name="Vlasova A."/>
            <person name="Wirthensohn M."/>
            <person name="Garcia-Mas J."/>
            <person name="Gabaldon T."/>
            <person name="Casacuberta J.M."/>
            <person name="Arus P."/>
        </authorList>
    </citation>
    <scope>NUCLEOTIDE SEQUENCE [LARGE SCALE GENOMIC DNA]</scope>
    <source>
        <strain evidence="3">cv. Texas</strain>
    </source>
</reference>
<accession>A0A5E4G785</accession>
<evidence type="ECO:0000313" key="3">
    <source>
        <dbReference type="Proteomes" id="UP000327085"/>
    </source>
</evidence>
<feature type="region of interest" description="Disordered" evidence="1">
    <location>
        <begin position="1"/>
        <end position="80"/>
    </location>
</feature>
<dbReference type="Gramene" id="VVA35523">
    <property type="protein sequence ID" value="VVA35523"/>
    <property type="gene ID" value="Prudul26B003672"/>
</dbReference>
<evidence type="ECO:0000313" key="2">
    <source>
        <dbReference type="EMBL" id="VVA35523.1"/>
    </source>
</evidence>